<dbReference type="Gene3D" id="3.30.420.40">
    <property type="match status" value="2"/>
</dbReference>
<proteinExistence type="predicted"/>
<reference evidence="3 4" key="1">
    <citation type="submission" date="2022-06" db="EMBL/GenBank/DDBJ databases">
        <title>Sequencing the genomes of 1000 actinobacteria strains.</title>
        <authorList>
            <person name="Klenk H.-P."/>
        </authorList>
    </citation>
    <scope>NUCLEOTIDE SEQUENCE [LARGE SCALE GENOMIC DNA]</scope>
    <source>
        <strain evidence="3 4">DSM 44170</strain>
    </source>
</reference>
<protein>
    <submittedName>
        <fullName evidence="3">N-acetylglucosamine kinase-like BadF-type ATPase</fullName>
    </submittedName>
</protein>
<dbReference type="RefSeq" id="WP_253778288.1">
    <property type="nucleotide sequence ID" value="NZ_BAAAVE010000047.1"/>
</dbReference>
<feature type="region of interest" description="Disordered" evidence="1">
    <location>
        <begin position="183"/>
        <end position="222"/>
    </location>
</feature>
<dbReference type="Pfam" id="PF01869">
    <property type="entry name" value="BcrAD_BadFG"/>
    <property type="match status" value="1"/>
</dbReference>
<dbReference type="InterPro" id="IPR052519">
    <property type="entry name" value="Euk-type_GlcNAc_Kinase"/>
</dbReference>
<dbReference type="InterPro" id="IPR043129">
    <property type="entry name" value="ATPase_NBD"/>
</dbReference>
<dbReference type="PANTHER" id="PTHR43190">
    <property type="entry name" value="N-ACETYL-D-GLUCOSAMINE KINASE"/>
    <property type="match status" value="1"/>
</dbReference>
<accession>A0ABT1KCJ1</accession>
<comment type="caution">
    <text evidence="3">The sequence shown here is derived from an EMBL/GenBank/DDBJ whole genome shotgun (WGS) entry which is preliminary data.</text>
</comment>
<evidence type="ECO:0000256" key="1">
    <source>
        <dbReference type="SAM" id="MobiDB-lite"/>
    </source>
</evidence>
<keyword evidence="4" id="KW-1185">Reference proteome</keyword>
<gene>
    <name evidence="3" type="ORF">HD595_007840</name>
</gene>
<dbReference type="Proteomes" id="UP001320766">
    <property type="component" value="Unassembled WGS sequence"/>
</dbReference>
<sequence length="365" mass="36912">MRLVLGIDAGGTSSRAALHTLTGDRVGHGISGGGNPVTLSPDTAHANLTEAIRQALGHLDPSMVLSCCAGLAGTPELTSATVRRALAHCGLTPAPTATTSIGDIPVITVGDVVTAFAAGTCEPSGSILISGTGAIAAKITNRRQAATADGYGWLLGDDGSAFWLGRAAARATLDALTQATHFQAHPPAPRPFRETAPSDTPTDALQSAPDRRPGSGPDALQDQGLVGSVLRRLVPGGLHGDPVAEVVTAVHERPPLALAELAPLVSAAAAAGDPTATALVAEAARRLAATLTAVHEPGRPAVLSGSVLTAEGPMRQAVRDLLPDAVTAGDAAGAAAWLAARRLLNQHESRARHPRFVNPETCPTA</sequence>
<organism evidence="3 4">
    <name type="scientific">Nonomuraea roseoviolacea subsp. carminata</name>
    <dbReference type="NCBI Taxonomy" id="160689"/>
    <lineage>
        <taxon>Bacteria</taxon>
        <taxon>Bacillati</taxon>
        <taxon>Actinomycetota</taxon>
        <taxon>Actinomycetes</taxon>
        <taxon>Streptosporangiales</taxon>
        <taxon>Streptosporangiaceae</taxon>
        <taxon>Nonomuraea</taxon>
    </lineage>
</organism>
<dbReference type="PANTHER" id="PTHR43190:SF3">
    <property type="entry name" value="N-ACETYL-D-GLUCOSAMINE KINASE"/>
    <property type="match status" value="1"/>
</dbReference>
<evidence type="ECO:0000313" key="4">
    <source>
        <dbReference type="Proteomes" id="UP001320766"/>
    </source>
</evidence>
<name>A0ABT1KCJ1_9ACTN</name>
<evidence type="ECO:0000313" key="3">
    <source>
        <dbReference type="EMBL" id="MCP2351718.1"/>
    </source>
</evidence>
<dbReference type="EMBL" id="JAMZEC010000001">
    <property type="protein sequence ID" value="MCP2351718.1"/>
    <property type="molecule type" value="Genomic_DNA"/>
</dbReference>
<dbReference type="SUPFAM" id="SSF53067">
    <property type="entry name" value="Actin-like ATPase domain"/>
    <property type="match status" value="1"/>
</dbReference>
<feature type="domain" description="ATPase BadF/BadG/BcrA/BcrD type" evidence="2">
    <location>
        <begin position="5"/>
        <end position="322"/>
    </location>
</feature>
<dbReference type="InterPro" id="IPR002731">
    <property type="entry name" value="ATPase_BadF"/>
</dbReference>
<evidence type="ECO:0000259" key="2">
    <source>
        <dbReference type="Pfam" id="PF01869"/>
    </source>
</evidence>